<evidence type="ECO:0000256" key="1">
    <source>
        <dbReference type="SAM" id="MobiDB-lite"/>
    </source>
</evidence>
<sequence>MTSQQSNPDDATPTASAADTGSNQEPYTLVRSASGNHLQVQFISGSLQGHNFKINVPEVQARTDRDNRQGRNQASVPDRYEYREEDSPQTSCHDADGRLITEEEYEILAARELAEEQERHQRNAGAQRGTGRGDRRRGTWSTFSAGLDLLLTSCQCGNCHPGAKEAGFADNVWFALVARFSKRHHSLKPVFVTSSFKCPSRR</sequence>
<feature type="compositionally biased region" description="Low complexity" evidence="1">
    <location>
        <begin position="8"/>
        <end position="20"/>
    </location>
</feature>
<protein>
    <submittedName>
        <fullName evidence="2">Uncharacterized protein</fullName>
    </submittedName>
</protein>
<dbReference type="EMBL" id="ML995834">
    <property type="protein sequence ID" value="KAF2769378.1"/>
    <property type="molecule type" value="Genomic_DNA"/>
</dbReference>
<dbReference type="AlphaFoldDB" id="A0A6G1LAD2"/>
<evidence type="ECO:0000313" key="3">
    <source>
        <dbReference type="Proteomes" id="UP000799436"/>
    </source>
</evidence>
<accession>A0A6G1LAD2</accession>
<keyword evidence="3" id="KW-1185">Reference proteome</keyword>
<name>A0A6G1LAD2_9PEZI</name>
<reference evidence="2" key="1">
    <citation type="journal article" date="2020" name="Stud. Mycol.">
        <title>101 Dothideomycetes genomes: a test case for predicting lifestyles and emergence of pathogens.</title>
        <authorList>
            <person name="Haridas S."/>
            <person name="Albert R."/>
            <person name="Binder M."/>
            <person name="Bloem J."/>
            <person name="Labutti K."/>
            <person name="Salamov A."/>
            <person name="Andreopoulos B."/>
            <person name="Baker S."/>
            <person name="Barry K."/>
            <person name="Bills G."/>
            <person name="Bluhm B."/>
            <person name="Cannon C."/>
            <person name="Castanera R."/>
            <person name="Culley D."/>
            <person name="Daum C."/>
            <person name="Ezra D."/>
            <person name="Gonzalez J."/>
            <person name="Henrissat B."/>
            <person name="Kuo A."/>
            <person name="Liang C."/>
            <person name="Lipzen A."/>
            <person name="Lutzoni F."/>
            <person name="Magnuson J."/>
            <person name="Mondo S."/>
            <person name="Nolan M."/>
            <person name="Ohm R."/>
            <person name="Pangilinan J."/>
            <person name="Park H.-J."/>
            <person name="Ramirez L."/>
            <person name="Alfaro M."/>
            <person name="Sun H."/>
            <person name="Tritt A."/>
            <person name="Yoshinaga Y."/>
            <person name="Zwiers L.-H."/>
            <person name="Turgeon B."/>
            <person name="Goodwin S."/>
            <person name="Spatafora J."/>
            <person name="Crous P."/>
            <person name="Grigoriev I."/>
        </authorList>
    </citation>
    <scope>NUCLEOTIDE SEQUENCE</scope>
    <source>
        <strain evidence="2">CBS 116005</strain>
    </source>
</reference>
<feature type="region of interest" description="Disordered" evidence="1">
    <location>
        <begin position="59"/>
        <end position="94"/>
    </location>
</feature>
<feature type="region of interest" description="Disordered" evidence="1">
    <location>
        <begin position="115"/>
        <end position="138"/>
    </location>
</feature>
<gene>
    <name evidence="2" type="ORF">EJ03DRAFT_327435</name>
</gene>
<evidence type="ECO:0000313" key="2">
    <source>
        <dbReference type="EMBL" id="KAF2769378.1"/>
    </source>
</evidence>
<organism evidence="2 3">
    <name type="scientific">Teratosphaeria nubilosa</name>
    <dbReference type="NCBI Taxonomy" id="161662"/>
    <lineage>
        <taxon>Eukaryota</taxon>
        <taxon>Fungi</taxon>
        <taxon>Dikarya</taxon>
        <taxon>Ascomycota</taxon>
        <taxon>Pezizomycotina</taxon>
        <taxon>Dothideomycetes</taxon>
        <taxon>Dothideomycetidae</taxon>
        <taxon>Mycosphaerellales</taxon>
        <taxon>Teratosphaeriaceae</taxon>
        <taxon>Teratosphaeria</taxon>
    </lineage>
</organism>
<dbReference type="Proteomes" id="UP000799436">
    <property type="component" value="Unassembled WGS sequence"/>
</dbReference>
<feature type="region of interest" description="Disordered" evidence="1">
    <location>
        <begin position="1"/>
        <end position="27"/>
    </location>
</feature>
<proteinExistence type="predicted"/>